<accession>I2Q1W7</accession>
<proteinExistence type="predicted"/>
<sequence>MPSISVVTPSYNQGRFIGRTIESVLSQDVANLDYVVMDGGSTDQTVAVLQGYGDRLRFRSERDKGQPDAVNKGIAATTGEVIAWINSDDVYYPGSLQAVLEVFANRPEVDVVYGAADHIDVDDAVIEPYPAEPFSLSRLKDQCIICQPAAFFRRRVVERLGVLDLRWQYTLDYEFWLRLAKGGAVFAYLPQKLAGSRFYPETKTSGAKLTVHAEINDMMVATFGRAPDRWLCNYAHVLVRERWKLGEASPFFTPAVALAALRASWRWNRDVSPALWRTTASWLTRGCIRPGGAA</sequence>
<dbReference type="AlphaFoldDB" id="I2Q1W7"/>
<dbReference type="GO" id="GO:0016740">
    <property type="term" value="F:transferase activity"/>
    <property type="evidence" value="ECO:0007669"/>
    <property type="project" value="UniProtKB-KW"/>
</dbReference>
<gene>
    <name evidence="2" type="ORF">DesU5LDRAFT_2105</name>
</gene>
<dbReference type="PANTHER" id="PTHR43685">
    <property type="entry name" value="GLYCOSYLTRANSFERASE"/>
    <property type="match status" value="1"/>
</dbReference>
<dbReference type="InterPro" id="IPR001173">
    <property type="entry name" value="Glyco_trans_2-like"/>
</dbReference>
<dbReference type="Gene3D" id="3.90.550.10">
    <property type="entry name" value="Spore Coat Polysaccharide Biosynthesis Protein SpsA, Chain A"/>
    <property type="match status" value="1"/>
</dbReference>
<organism evidence="2">
    <name type="scientific">Desulfovibrio sp. U5L</name>
    <dbReference type="NCBI Taxonomy" id="596152"/>
    <lineage>
        <taxon>Bacteria</taxon>
        <taxon>Pseudomonadati</taxon>
        <taxon>Thermodesulfobacteriota</taxon>
        <taxon>Desulfovibrionia</taxon>
        <taxon>Desulfovibrionales</taxon>
        <taxon>Desulfovibrionaceae</taxon>
        <taxon>Desulfovibrio</taxon>
    </lineage>
</organism>
<dbReference type="PANTHER" id="PTHR43685:SF2">
    <property type="entry name" value="GLYCOSYLTRANSFERASE 2-LIKE DOMAIN-CONTAINING PROTEIN"/>
    <property type="match status" value="1"/>
</dbReference>
<dbReference type="STRING" id="596152.DesU5LDRAFT_2105"/>
<dbReference type="eggNOG" id="COG1215">
    <property type="taxonomic scope" value="Bacteria"/>
</dbReference>
<dbReference type="CDD" id="cd06433">
    <property type="entry name" value="GT_2_WfgS_like"/>
    <property type="match status" value="1"/>
</dbReference>
<keyword evidence="2" id="KW-0808">Transferase</keyword>
<dbReference type="InterPro" id="IPR029044">
    <property type="entry name" value="Nucleotide-diphossugar_trans"/>
</dbReference>
<dbReference type="SUPFAM" id="SSF53448">
    <property type="entry name" value="Nucleotide-diphospho-sugar transferases"/>
    <property type="match status" value="1"/>
</dbReference>
<reference evidence="2" key="1">
    <citation type="submission" date="2011-11" db="EMBL/GenBank/DDBJ databases">
        <title>Improved High-Quality Draft sequence of Desulfovibrio sp. U5L.</title>
        <authorList>
            <consortium name="US DOE Joint Genome Institute"/>
            <person name="Lucas S."/>
            <person name="Han J."/>
            <person name="Lapidus A."/>
            <person name="Cheng J.-F."/>
            <person name="Goodwin L."/>
            <person name="Pitluck S."/>
            <person name="Peters L."/>
            <person name="Ovchinnikova G."/>
            <person name="Held B."/>
            <person name="Detter J.C."/>
            <person name="Han C."/>
            <person name="Tapia R."/>
            <person name="Land M."/>
            <person name="Hauser L."/>
            <person name="Kyrpides N."/>
            <person name="Ivanova N."/>
            <person name="Pagani I."/>
            <person name="Gabster J."/>
            <person name="Walker C."/>
            <person name="Stolyar S."/>
            <person name="Stahl D."/>
            <person name="Arkin A."/>
            <person name="Dehal P."/>
            <person name="Hazen T."/>
            <person name="Woyke T."/>
        </authorList>
    </citation>
    <scope>NUCLEOTIDE SEQUENCE [LARGE SCALE GENOMIC DNA]</scope>
    <source>
        <strain evidence="2">U5L</strain>
    </source>
</reference>
<evidence type="ECO:0000313" key="2">
    <source>
        <dbReference type="EMBL" id="EIG53773.1"/>
    </source>
</evidence>
<dbReference type="Pfam" id="PF00535">
    <property type="entry name" value="Glycos_transf_2"/>
    <property type="match status" value="1"/>
</dbReference>
<name>I2Q1W7_9BACT</name>
<dbReference type="InterPro" id="IPR050834">
    <property type="entry name" value="Glycosyltransf_2"/>
</dbReference>
<protein>
    <submittedName>
        <fullName evidence="2">Glycosyl transferase</fullName>
    </submittedName>
</protein>
<feature type="domain" description="Glycosyltransferase 2-like" evidence="1">
    <location>
        <begin position="5"/>
        <end position="160"/>
    </location>
</feature>
<dbReference type="EMBL" id="JH600068">
    <property type="protein sequence ID" value="EIG53773.1"/>
    <property type="molecule type" value="Genomic_DNA"/>
</dbReference>
<dbReference type="HOGENOM" id="CLU_025996_21_0_7"/>
<evidence type="ECO:0000259" key="1">
    <source>
        <dbReference type="Pfam" id="PF00535"/>
    </source>
</evidence>